<accession>A0A6B9FK88</accession>
<evidence type="ECO:0000313" key="3">
    <source>
        <dbReference type="Proteomes" id="UP000012488"/>
    </source>
</evidence>
<feature type="compositionally biased region" description="Pro residues" evidence="1">
    <location>
        <begin position="112"/>
        <end position="123"/>
    </location>
</feature>
<organism evidence="2 3">
    <name type="scientific">Methylobacterium mesophilicum SR1.6/6</name>
    <dbReference type="NCBI Taxonomy" id="908290"/>
    <lineage>
        <taxon>Bacteria</taxon>
        <taxon>Pseudomonadati</taxon>
        <taxon>Pseudomonadota</taxon>
        <taxon>Alphaproteobacteria</taxon>
        <taxon>Hyphomicrobiales</taxon>
        <taxon>Methylobacteriaceae</taxon>
        <taxon>Methylobacterium</taxon>
    </lineage>
</organism>
<gene>
    <name evidence="2" type="ORF">MMSR116_09835</name>
</gene>
<dbReference type="Pfam" id="PF01391">
    <property type="entry name" value="Collagen"/>
    <property type="match status" value="1"/>
</dbReference>
<reference evidence="2 3" key="1">
    <citation type="journal article" date="2012" name="Genet. Mol. Biol.">
        <title>Analysis of 16S rRNA and mxaF genes revealing insights into Methylobacterium niche-specific plant association.</title>
        <authorList>
            <person name="Dourado M.N."/>
            <person name="Andreote F.D."/>
            <person name="Dini-Andreote F."/>
            <person name="Conti R."/>
            <person name="Araujo J.M."/>
            <person name="Araujo W.L."/>
        </authorList>
    </citation>
    <scope>NUCLEOTIDE SEQUENCE [LARGE SCALE GENOMIC DNA]</scope>
    <source>
        <strain evidence="2 3">SR1.6/6</strain>
    </source>
</reference>
<proteinExistence type="predicted"/>
<dbReference type="Proteomes" id="UP000012488">
    <property type="component" value="Chromosome"/>
</dbReference>
<feature type="region of interest" description="Disordered" evidence="1">
    <location>
        <begin position="97"/>
        <end position="225"/>
    </location>
</feature>
<dbReference type="KEGG" id="mmes:MMSR116_09835"/>
<evidence type="ECO:0000313" key="2">
    <source>
        <dbReference type="EMBL" id="QGY02146.1"/>
    </source>
</evidence>
<feature type="compositionally biased region" description="Pro residues" evidence="1">
    <location>
        <begin position="165"/>
        <end position="188"/>
    </location>
</feature>
<name>A0A6B9FK88_9HYPH</name>
<protein>
    <submittedName>
        <fullName evidence="2">Collagen-like protein</fullName>
    </submittedName>
</protein>
<keyword evidence="2" id="KW-0176">Collagen</keyword>
<dbReference type="PANTHER" id="PTHR24637:SF428">
    <property type="entry name" value="SCAVENGER RECEPTOR CLASS A MEMBER 3"/>
    <property type="match status" value="1"/>
</dbReference>
<sequence>MLRHVKYGSAALGILVFFAQISRATAEIKIEAAKITGGELWILGHSDELDAEVLLDGRFSQKSDRRGYFEFHVVYHPPTCIVALRTASEARDVVVGECGQRGPQGPSLAGPAGPPGPPGPPGPKGEAGPIGQTGPVGAPGIQGPPGPEGKQGARGAPGSDGLAGPPGPRGPQGPPGATPKAKPAPAPAAPMNKPRRPAPPREPDATVEAPLELNPGAGISAEDRY</sequence>
<dbReference type="AlphaFoldDB" id="A0A6B9FK88"/>
<dbReference type="OrthoDB" id="8019481at2"/>
<dbReference type="RefSeq" id="WP_010684934.1">
    <property type="nucleotide sequence ID" value="NZ_CP043538.1"/>
</dbReference>
<dbReference type="EMBL" id="CP043538">
    <property type="protein sequence ID" value="QGY02146.1"/>
    <property type="molecule type" value="Genomic_DNA"/>
</dbReference>
<dbReference type="PANTHER" id="PTHR24637">
    <property type="entry name" value="COLLAGEN"/>
    <property type="match status" value="1"/>
</dbReference>
<dbReference type="InterPro" id="IPR008160">
    <property type="entry name" value="Collagen"/>
</dbReference>
<evidence type="ECO:0000256" key="1">
    <source>
        <dbReference type="SAM" id="MobiDB-lite"/>
    </source>
</evidence>
<reference evidence="2 3" key="2">
    <citation type="journal article" date="2013" name="Genome Announc.">
        <title>Draft Genome Sequence of Methylobacterium mesophilicum Strain SR1.6/6, Isolated from Citrus sinensis.</title>
        <authorList>
            <person name="Marinho Almeida D."/>
            <person name="Dini-Andreote F."/>
            <person name="Camargo Neves A.A."/>
            <person name="Juca Ramos R.T."/>
            <person name="Andreote F.D."/>
            <person name="Carneiro A.R."/>
            <person name="Oliveira de Souza Lima A."/>
            <person name="Caracciolo Gomes de Sa P.H."/>
            <person name="Ribeiro Barbosa M.S."/>
            <person name="Araujo W.L."/>
            <person name="Silva A."/>
        </authorList>
    </citation>
    <scope>NUCLEOTIDE SEQUENCE [LARGE SCALE GENOMIC DNA]</scope>
    <source>
        <strain evidence="2 3">SR1.6/6</strain>
    </source>
</reference>